<keyword evidence="2" id="KW-0614">Plasmid</keyword>
<dbReference type="GO" id="GO:0006313">
    <property type="term" value="P:DNA transposition"/>
    <property type="evidence" value="ECO:0007669"/>
    <property type="project" value="InterPro"/>
</dbReference>
<accession>A0A2R4VS60</accession>
<dbReference type="InterPro" id="IPR002559">
    <property type="entry name" value="Transposase_11"/>
</dbReference>
<dbReference type="Proteomes" id="UP000077405">
    <property type="component" value="Plasmid pYZ2"/>
</dbReference>
<proteinExistence type="predicted"/>
<evidence type="ECO:0000313" key="3">
    <source>
        <dbReference type="Proteomes" id="UP000077405"/>
    </source>
</evidence>
<dbReference type="PANTHER" id="PTHR30007">
    <property type="entry name" value="PHP DOMAIN PROTEIN"/>
    <property type="match status" value="1"/>
</dbReference>
<protein>
    <recommendedName>
        <fullName evidence="1">Transposase IS4-like domain-containing protein</fullName>
    </recommendedName>
</protein>
<feature type="domain" description="Transposase IS4-like" evidence="1">
    <location>
        <begin position="41"/>
        <end position="89"/>
    </location>
</feature>
<dbReference type="GO" id="GO:0003677">
    <property type="term" value="F:DNA binding"/>
    <property type="evidence" value="ECO:0007669"/>
    <property type="project" value="InterPro"/>
</dbReference>
<evidence type="ECO:0000313" key="2">
    <source>
        <dbReference type="EMBL" id="AWB07252.1"/>
    </source>
</evidence>
<geneLocation type="plasmid" evidence="2 3">
    <name>pYZ2</name>
</geneLocation>
<dbReference type="Pfam" id="PF01609">
    <property type="entry name" value="DDE_Tnp_1"/>
    <property type="match status" value="1"/>
</dbReference>
<dbReference type="GO" id="GO:0004803">
    <property type="term" value="F:transposase activity"/>
    <property type="evidence" value="ECO:0007669"/>
    <property type="project" value="InterPro"/>
</dbReference>
<gene>
    <name evidence="2" type="ORF">A6A40_19560</name>
</gene>
<reference evidence="2 3" key="1">
    <citation type="submission" date="2018-04" db="EMBL/GenBank/DDBJ databases">
        <title>Complete genome sequence of the nitrogen-fixing bacterium Azospirillum humicireducens type strain SgZ-5.</title>
        <authorList>
            <person name="Yu Z."/>
        </authorList>
    </citation>
    <scope>NUCLEOTIDE SEQUENCE [LARGE SCALE GENOMIC DNA]</scope>
    <source>
        <strain evidence="2 3">SgZ-5</strain>
        <plasmid evidence="2 3">pYZ2</plasmid>
    </source>
</reference>
<organism evidence="2 3">
    <name type="scientific">Azospirillum humicireducens</name>
    <dbReference type="NCBI Taxonomy" id="1226968"/>
    <lineage>
        <taxon>Bacteria</taxon>
        <taxon>Pseudomonadati</taxon>
        <taxon>Pseudomonadota</taxon>
        <taxon>Alphaproteobacteria</taxon>
        <taxon>Rhodospirillales</taxon>
        <taxon>Azospirillaceae</taxon>
        <taxon>Azospirillum</taxon>
    </lineage>
</organism>
<dbReference type="AlphaFoldDB" id="A0A2R4VS60"/>
<keyword evidence="3" id="KW-1185">Reference proteome</keyword>
<dbReference type="PANTHER" id="PTHR30007:SF0">
    <property type="entry name" value="TRANSPOSASE"/>
    <property type="match status" value="1"/>
</dbReference>
<sequence length="100" mass="11521">MGGSGVGLAFAGYVRFVPEVHVIDTLIDKADFPDCTVEVIRRTDTEPGVKVVRRRWVVERTFGWMTRWRRLVRDCEAYTDVSSGMMQLLEVLMLLQRVCQ</sequence>
<name>A0A2R4VS60_9PROT</name>
<dbReference type="KEGG" id="ahu:A6A40_19560"/>
<dbReference type="EMBL" id="CP028903">
    <property type="protein sequence ID" value="AWB07252.1"/>
    <property type="molecule type" value="Genomic_DNA"/>
</dbReference>
<evidence type="ECO:0000259" key="1">
    <source>
        <dbReference type="Pfam" id="PF01609"/>
    </source>
</evidence>